<dbReference type="SUPFAM" id="SSF52129">
    <property type="entry name" value="Caspase-like"/>
    <property type="match status" value="1"/>
</dbReference>
<dbReference type="InterPro" id="IPR024977">
    <property type="entry name" value="Apc4-like_WD40_dom"/>
</dbReference>
<dbReference type="PANTHER" id="PTHR44019">
    <property type="entry name" value="WD REPEAT-CONTAINING PROTEIN 55"/>
    <property type="match status" value="1"/>
</dbReference>
<dbReference type="AlphaFoldDB" id="A0A517RF81"/>
<dbReference type="OrthoDB" id="9765809at2"/>
<organism evidence="8 9">
    <name type="scientific">Gimesia alba</name>
    <dbReference type="NCBI Taxonomy" id="2527973"/>
    <lineage>
        <taxon>Bacteria</taxon>
        <taxon>Pseudomonadati</taxon>
        <taxon>Planctomycetota</taxon>
        <taxon>Planctomycetia</taxon>
        <taxon>Planctomycetales</taxon>
        <taxon>Planctomycetaceae</taxon>
        <taxon>Gimesia</taxon>
    </lineage>
</organism>
<dbReference type="Pfam" id="PF00400">
    <property type="entry name" value="WD40"/>
    <property type="match status" value="1"/>
</dbReference>
<evidence type="ECO:0000259" key="7">
    <source>
        <dbReference type="Pfam" id="PF13360"/>
    </source>
</evidence>
<evidence type="ECO:0000259" key="5">
    <source>
        <dbReference type="Pfam" id="PF00656"/>
    </source>
</evidence>
<dbReference type="Pfam" id="PF13360">
    <property type="entry name" value="PQQ_2"/>
    <property type="match status" value="1"/>
</dbReference>
<accession>A0A517RF81</accession>
<proteinExistence type="predicted"/>
<dbReference type="InterPro" id="IPR002372">
    <property type="entry name" value="PQQ_rpt_dom"/>
</dbReference>
<dbReference type="InterPro" id="IPR019775">
    <property type="entry name" value="WD40_repeat_CS"/>
</dbReference>
<feature type="domain" description="Peptidase C14 caspase" evidence="5">
    <location>
        <begin position="54"/>
        <end position="284"/>
    </location>
</feature>
<evidence type="ECO:0000256" key="1">
    <source>
        <dbReference type="ARBA" id="ARBA00022574"/>
    </source>
</evidence>
<dbReference type="RefSeq" id="WP_145215949.1">
    <property type="nucleotide sequence ID" value="NZ_CP036269.1"/>
</dbReference>
<dbReference type="Gene3D" id="3.40.50.1460">
    <property type="match status" value="1"/>
</dbReference>
<name>A0A517RF81_9PLAN</name>
<dbReference type="KEGG" id="gaz:Pan241w_26230"/>
<keyword evidence="9" id="KW-1185">Reference proteome</keyword>
<evidence type="ECO:0000256" key="4">
    <source>
        <dbReference type="SAM" id="Phobius"/>
    </source>
</evidence>
<dbReference type="Proteomes" id="UP000317171">
    <property type="component" value="Chromosome"/>
</dbReference>
<reference evidence="8 9" key="1">
    <citation type="submission" date="2019-02" db="EMBL/GenBank/DDBJ databases">
        <title>Deep-cultivation of Planctomycetes and their phenomic and genomic characterization uncovers novel biology.</title>
        <authorList>
            <person name="Wiegand S."/>
            <person name="Jogler M."/>
            <person name="Boedeker C."/>
            <person name="Pinto D."/>
            <person name="Vollmers J."/>
            <person name="Rivas-Marin E."/>
            <person name="Kohn T."/>
            <person name="Peeters S.H."/>
            <person name="Heuer A."/>
            <person name="Rast P."/>
            <person name="Oberbeckmann S."/>
            <person name="Bunk B."/>
            <person name="Jeske O."/>
            <person name="Meyerdierks A."/>
            <person name="Storesund J.E."/>
            <person name="Kallscheuer N."/>
            <person name="Luecker S."/>
            <person name="Lage O.M."/>
            <person name="Pohl T."/>
            <person name="Merkel B.J."/>
            <person name="Hornburger P."/>
            <person name="Mueller R.-W."/>
            <person name="Bruemmer F."/>
            <person name="Labrenz M."/>
            <person name="Spormann A.M."/>
            <person name="Op den Camp H."/>
            <person name="Overmann J."/>
            <person name="Amann R."/>
            <person name="Jetten M.S.M."/>
            <person name="Mascher T."/>
            <person name="Medema M.H."/>
            <person name="Devos D.P."/>
            <person name="Kaster A.-K."/>
            <person name="Ovreas L."/>
            <person name="Rohde M."/>
            <person name="Galperin M.Y."/>
            <person name="Jogler C."/>
        </authorList>
    </citation>
    <scope>NUCLEOTIDE SEQUENCE [LARGE SCALE GENOMIC DNA]</scope>
    <source>
        <strain evidence="8 9">Pan241w</strain>
    </source>
</reference>
<dbReference type="InterPro" id="IPR011047">
    <property type="entry name" value="Quinoprotein_ADH-like_sf"/>
</dbReference>
<feature type="repeat" description="WD" evidence="3">
    <location>
        <begin position="1145"/>
        <end position="1186"/>
    </location>
</feature>
<dbReference type="SUPFAM" id="SSF50998">
    <property type="entry name" value="Quinoprotein alcohol dehydrogenase-like"/>
    <property type="match status" value="2"/>
</dbReference>
<dbReference type="Gene3D" id="2.130.10.10">
    <property type="entry name" value="YVTN repeat-like/Quinoprotein amine dehydrogenase"/>
    <property type="match status" value="4"/>
</dbReference>
<dbReference type="SMART" id="SM00320">
    <property type="entry name" value="WD40"/>
    <property type="match status" value="11"/>
</dbReference>
<keyword evidence="2" id="KW-0677">Repeat</keyword>
<dbReference type="GO" id="GO:0006508">
    <property type="term" value="P:proteolysis"/>
    <property type="evidence" value="ECO:0007669"/>
    <property type="project" value="InterPro"/>
</dbReference>
<protein>
    <submittedName>
        <fullName evidence="8">Outer membrane biogenesis protein BamB</fullName>
    </submittedName>
</protein>
<dbReference type="PROSITE" id="PS50082">
    <property type="entry name" value="WD_REPEATS_2"/>
    <property type="match status" value="3"/>
</dbReference>
<dbReference type="Pfam" id="PF00656">
    <property type="entry name" value="Peptidase_C14"/>
    <property type="match status" value="1"/>
</dbReference>
<evidence type="ECO:0000313" key="9">
    <source>
        <dbReference type="Proteomes" id="UP000317171"/>
    </source>
</evidence>
<feature type="transmembrane region" description="Helical" evidence="4">
    <location>
        <begin position="7"/>
        <end position="26"/>
    </location>
</feature>
<evidence type="ECO:0000259" key="6">
    <source>
        <dbReference type="Pfam" id="PF12894"/>
    </source>
</evidence>
<evidence type="ECO:0000313" key="8">
    <source>
        <dbReference type="EMBL" id="QDT42538.1"/>
    </source>
</evidence>
<dbReference type="PANTHER" id="PTHR44019:SF8">
    <property type="entry name" value="POC1 CENTRIOLAR PROTEIN HOMOLOG"/>
    <property type="match status" value="1"/>
</dbReference>
<dbReference type="InterPro" id="IPR001680">
    <property type="entry name" value="WD40_rpt"/>
</dbReference>
<dbReference type="InterPro" id="IPR050505">
    <property type="entry name" value="WDR55/POC1"/>
</dbReference>
<dbReference type="PROSITE" id="PS50294">
    <property type="entry name" value="WD_REPEATS_REGION"/>
    <property type="match status" value="1"/>
</dbReference>
<dbReference type="InterPro" id="IPR015943">
    <property type="entry name" value="WD40/YVTN_repeat-like_dom_sf"/>
</dbReference>
<evidence type="ECO:0000256" key="2">
    <source>
        <dbReference type="ARBA" id="ARBA00022737"/>
    </source>
</evidence>
<feature type="repeat" description="WD" evidence="3">
    <location>
        <begin position="763"/>
        <end position="796"/>
    </location>
</feature>
<feature type="domain" description="Pyrrolo-quinoline quinone repeat" evidence="7">
    <location>
        <begin position="995"/>
        <end position="1097"/>
    </location>
</feature>
<dbReference type="EMBL" id="CP036269">
    <property type="protein sequence ID" value="QDT42538.1"/>
    <property type="molecule type" value="Genomic_DNA"/>
</dbReference>
<dbReference type="Pfam" id="PF12894">
    <property type="entry name" value="ANAPC4_WD40"/>
    <property type="match status" value="1"/>
</dbReference>
<dbReference type="InterPro" id="IPR029030">
    <property type="entry name" value="Caspase-like_dom_sf"/>
</dbReference>
<gene>
    <name evidence="8" type="ORF">Pan241w_26230</name>
</gene>
<keyword evidence="1 3" id="KW-0853">WD repeat</keyword>
<keyword evidence="4" id="KW-0472">Membrane</keyword>
<feature type="domain" description="Anaphase-promoting complex subunit 4-like WD40" evidence="6">
    <location>
        <begin position="447"/>
        <end position="521"/>
    </location>
</feature>
<dbReference type="PROSITE" id="PS00678">
    <property type="entry name" value="WD_REPEATS_1"/>
    <property type="match status" value="1"/>
</dbReference>
<sequence>MNWKYQAFAALLAIGLSIFIVWNILFKDNQDNLDNLEKVLNHRADVSERPKQGRNLAIIFGIDDYQDNKFVDLGLATSDALAFHDILVANFGYQEKHIFFRTNSDANKNQIDTAFDNWLSAFYPKLNKNDSLIFFFAGHGEVVDTDLSNRNADEPTTYLAFVNSTKNGIRDNGISVREVRNQLQRIPCNQRAIILSCCYSGALFEETGPTIEMVQTNTPTNNKAFWGLTSGMNTPVPDLGIKNHSVLISALLEEMQDCCNSDFPDKRFTFEELAIRVKRRVKRQVWAIGGQSPVSGRLKERDGGISTADFIFVPTVPCLTPREREKLITQRLESADSVVQQLEYFSLFERAYNLYLDGQLDRARRDLSLCSPQHRNWEWHWLNHILHNLMPHSTLPQSSVALSISSKGVIAIGMGHSAIDGKLKIINTKTGNIFSKNTFAPGVTVVQFSPKQDFLVVGDREGHLTVWNSHCELTTRLDSTESAITAIQFTAKGDKLAIGRENGSVDIWDVSSQGEFQLISSMPTVLGSIKEITFSSNGQGIACVSIDGEIAYTSLTNLDSSQSIAEIPNVHSLGFLNSSTVIAVTDKELLQVSCVTGKINSRLRINDCTNAWFNHRSGYIICLEKSAFVFREIHQGNILDRLITQAGPYHAVEFSSPAGKFATINDIGHLLLQDVPLLKAPKNINVMGMNSQGTLALASDSSGLLDIYSPKSLARAKIPFSVSKKQISAFAFSFGKRELISLVTKSGHVSVWDLEEATQINSWSSTLNNISACAWHPNDEILVLANQDGLIEFWDVALGKQCRPKLRTGGSGITDLTVSPNGAFLAAAMKEYMATPSKSIVWDMSSDQRIVEFVPRHRGPSRNSEIVAVSFAEDSQYVVSATRGEGLAVVYLDAPKSIIQLPGERSEVKDVIAFGNRIVSVGDQITIRDTKTGHSVIQIEQKAQSVARNGDNIQIMTDNRGIISFNGSDPLEIASIPIEAYDAVPLSDGTLLIASLQTIDFQWGVAVWNIQRNKLEKTIALSDFAVRSIAISPVSPTMILARDGGELASYNITSGKKIWSTKVGSSSLSSCTFNRSGTKVVVGSEDGQIKIYNISGELVHGPIQISDKPISRILCPQDVDELLVASGTGRLSKWDCENAELTWDINAYKNSINDITFDSDENIVWSVGDNGDVISWSFTTAKQLSKITSYYQDIHSIVITPTEDSMMVGYSWDCNVLFWSTSQPLSFKTYNTGTQGGCRVRLSEDNAKVIAVASDTHGVRLFDTQALISKLKMSID</sequence>
<keyword evidence="4" id="KW-1133">Transmembrane helix</keyword>
<keyword evidence="4" id="KW-0812">Transmembrane</keyword>
<evidence type="ECO:0000256" key="3">
    <source>
        <dbReference type="PROSITE-ProRule" id="PRU00221"/>
    </source>
</evidence>
<feature type="repeat" description="WD" evidence="3">
    <location>
        <begin position="477"/>
        <end position="518"/>
    </location>
</feature>
<dbReference type="GO" id="GO:0004197">
    <property type="term" value="F:cysteine-type endopeptidase activity"/>
    <property type="evidence" value="ECO:0007669"/>
    <property type="project" value="InterPro"/>
</dbReference>
<dbReference type="InterPro" id="IPR011600">
    <property type="entry name" value="Pept_C14_caspase"/>
</dbReference>